<reference evidence="2 3" key="1">
    <citation type="submission" date="2018-07" db="EMBL/GenBank/DDBJ databases">
        <title>Lottiidibacillus patelloidae gen. nov., sp. nov., isolated from the intestinal tract of a marine limpet and the reclassification of B. taeanensis BH030017T, B. algicola KMM 3737T and B. hwajinpoensis SW-72T as genus Lottiidibacillus.</title>
        <authorList>
            <person name="Liu R."/>
            <person name="Huang Z."/>
        </authorList>
    </citation>
    <scope>NUCLEOTIDE SEQUENCE [LARGE SCALE GENOMIC DNA]</scope>
    <source>
        <strain evidence="2 3">BH030017</strain>
    </source>
</reference>
<keyword evidence="1" id="KW-0812">Transmembrane</keyword>
<feature type="transmembrane region" description="Helical" evidence="1">
    <location>
        <begin position="46"/>
        <end position="66"/>
    </location>
</feature>
<dbReference type="Proteomes" id="UP000253314">
    <property type="component" value="Unassembled WGS sequence"/>
</dbReference>
<protein>
    <submittedName>
        <fullName evidence="2">Uncharacterized protein</fullName>
    </submittedName>
</protein>
<evidence type="ECO:0000256" key="1">
    <source>
        <dbReference type="SAM" id="Phobius"/>
    </source>
</evidence>
<accession>A0A366Y1V3</accession>
<name>A0A366Y1V3_9BACI</name>
<dbReference type="RefSeq" id="WP_113805497.1">
    <property type="nucleotide sequence ID" value="NZ_QOCW01000006.1"/>
</dbReference>
<keyword evidence="1" id="KW-1133">Transmembrane helix</keyword>
<comment type="caution">
    <text evidence="2">The sequence shown here is derived from an EMBL/GenBank/DDBJ whole genome shotgun (WGS) entry which is preliminary data.</text>
</comment>
<organism evidence="2 3">
    <name type="scientific">Bacillus taeanensis</name>
    <dbReference type="NCBI Taxonomy" id="273032"/>
    <lineage>
        <taxon>Bacteria</taxon>
        <taxon>Bacillati</taxon>
        <taxon>Bacillota</taxon>
        <taxon>Bacilli</taxon>
        <taxon>Bacillales</taxon>
        <taxon>Bacillaceae</taxon>
        <taxon>Bacillus</taxon>
    </lineage>
</organism>
<dbReference type="EMBL" id="QOCW01000006">
    <property type="protein sequence ID" value="RBW70181.1"/>
    <property type="molecule type" value="Genomic_DNA"/>
</dbReference>
<evidence type="ECO:0000313" key="2">
    <source>
        <dbReference type="EMBL" id="RBW70181.1"/>
    </source>
</evidence>
<gene>
    <name evidence="2" type="ORF">DS031_08310</name>
</gene>
<evidence type="ECO:0000313" key="3">
    <source>
        <dbReference type="Proteomes" id="UP000253314"/>
    </source>
</evidence>
<keyword evidence="3" id="KW-1185">Reference proteome</keyword>
<sequence>MKKRIGILTMILLVGMSNLAAAYSGEKGEWGFGHMMGGYGFGMMGYGLIMWLLHLLVIGVVVYFSVKLALKSK</sequence>
<dbReference type="AlphaFoldDB" id="A0A366Y1V3"/>
<keyword evidence="1" id="KW-0472">Membrane</keyword>
<proteinExistence type="predicted"/>